<comment type="caution">
    <text evidence="4">The sequence shown here is derived from an EMBL/GenBank/DDBJ whole genome shotgun (WGS) entry which is preliminary data.</text>
</comment>
<evidence type="ECO:0000313" key="5">
    <source>
        <dbReference type="Proteomes" id="UP000075806"/>
    </source>
</evidence>
<gene>
    <name evidence="4" type="ORF">AZF04_16125</name>
</gene>
<dbReference type="PANTHER" id="PTHR43673">
    <property type="entry name" value="NAD(P)H NITROREDUCTASE YDGI-RELATED"/>
    <property type="match status" value="1"/>
</dbReference>
<evidence type="ECO:0000313" key="4">
    <source>
        <dbReference type="EMBL" id="KYG33747.1"/>
    </source>
</evidence>
<accession>A0A161PK26</accession>
<keyword evidence="2" id="KW-0560">Oxidoreductase</keyword>
<evidence type="ECO:0000256" key="1">
    <source>
        <dbReference type="ARBA" id="ARBA00007118"/>
    </source>
</evidence>
<dbReference type="STRING" id="519424.AZF04_16125"/>
<dbReference type="PANTHER" id="PTHR43673:SF10">
    <property type="entry name" value="NADH DEHYDROGENASE_NAD(P)H NITROREDUCTASE XCC3605-RELATED"/>
    <property type="match status" value="1"/>
</dbReference>
<dbReference type="EMBL" id="LTAO01000005">
    <property type="protein sequence ID" value="KYG33747.1"/>
    <property type="molecule type" value="Genomic_DNA"/>
</dbReference>
<evidence type="ECO:0000259" key="3">
    <source>
        <dbReference type="Pfam" id="PF00881"/>
    </source>
</evidence>
<reference evidence="4" key="1">
    <citation type="submission" date="2016-02" db="EMBL/GenBank/DDBJ databases">
        <title>Genome sequence of Bacillus trypoxylicola KCTC 13244(T).</title>
        <authorList>
            <person name="Jeong H."/>
            <person name="Park S.-H."/>
            <person name="Choi S.-K."/>
        </authorList>
    </citation>
    <scope>NUCLEOTIDE SEQUENCE [LARGE SCALE GENOMIC DNA]</scope>
    <source>
        <strain evidence="4">KCTC 13244</strain>
    </source>
</reference>
<dbReference type="GO" id="GO:0016491">
    <property type="term" value="F:oxidoreductase activity"/>
    <property type="evidence" value="ECO:0007669"/>
    <property type="project" value="UniProtKB-KW"/>
</dbReference>
<feature type="domain" description="Nitroreductase" evidence="3">
    <location>
        <begin position="14"/>
        <end position="165"/>
    </location>
</feature>
<dbReference type="Gene3D" id="3.40.109.10">
    <property type="entry name" value="NADH Oxidase"/>
    <property type="match status" value="1"/>
</dbReference>
<dbReference type="AlphaFoldDB" id="A0A161PK26"/>
<dbReference type="Pfam" id="PF00881">
    <property type="entry name" value="Nitroreductase"/>
    <property type="match status" value="1"/>
</dbReference>
<name>A0A161PK26_9BACI</name>
<evidence type="ECO:0000256" key="2">
    <source>
        <dbReference type="ARBA" id="ARBA00023002"/>
    </source>
</evidence>
<comment type="similarity">
    <text evidence="1">Belongs to the nitroreductase family.</text>
</comment>
<organism evidence="4 5">
    <name type="scientific">Alkalihalobacillus trypoxylicola</name>
    <dbReference type="NCBI Taxonomy" id="519424"/>
    <lineage>
        <taxon>Bacteria</taxon>
        <taxon>Bacillati</taxon>
        <taxon>Bacillota</taxon>
        <taxon>Bacilli</taxon>
        <taxon>Bacillales</taxon>
        <taxon>Bacillaceae</taxon>
        <taxon>Alkalihalobacillus</taxon>
    </lineage>
</organism>
<dbReference type="RefSeq" id="WP_061947803.1">
    <property type="nucleotide sequence ID" value="NZ_LTAO01000005.1"/>
</dbReference>
<protein>
    <recommendedName>
        <fullName evidence="3">Nitroreductase domain-containing protein</fullName>
    </recommendedName>
</protein>
<dbReference type="OrthoDB" id="9782629at2"/>
<dbReference type="Proteomes" id="UP000075806">
    <property type="component" value="Unassembled WGS sequence"/>
</dbReference>
<proteinExistence type="inferred from homology"/>
<keyword evidence="5" id="KW-1185">Reference proteome</keyword>
<sequence>MDVNQEQKWLKPMENRLSCRSFIKKKIEKEILYDMIRAGTLAPSSGNMQPWEFVIIDNEETQSSIVAQTFAGFYSEQAPMQAWILEAPILLVACANYKRTKARYGDLANKWVEIDTASAVQNILLAGVNYGVYGCWVGGFKEKSVSKLLKLPPYIKPIGLIPLGYPSFIGKPKYKMDPTWITHHNEYNQSFFI</sequence>
<dbReference type="InterPro" id="IPR029479">
    <property type="entry name" value="Nitroreductase"/>
</dbReference>
<dbReference type="InterPro" id="IPR000415">
    <property type="entry name" value="Nitroreductase-like"/>
</dbReference>
<dbReference type="SUPFAM" id="SSF55469">
    <property type="entry name" value="FMN-dependent nitroreductase-like"/>
    <property type="match status" value="1"/>
</dbReference>